<dbReference type="Proteomes" id="UP000219286">
    <property type="component" value="Unassembled WGS sequence"/>
</dbReference>
<feature type="compositionally biased region" description="Basic residues" evidence="1">
    <location>
        <begin position="35"/>
        <end position="46"/>
    </location>
</feature>
<feature type="region of interest" description="Disordered" evidence="1">
    <location>
        <begin position="1"/>
        <end position="81"/>
    </location>
</feature>
<feature type="compositionally biased region" description="Basic and acidic residues" evidence="1">
    <location>
        <begin position="72"/>
        <end position="81"/>
    </location>
</feature>
<dbReference type="EMBL" id="LFMI01000698">
    <property type="protein sequence ID" value="OTA06603.1"/>
    <property type="molecule type" value="Genomic_DNA"/>
</dbReference>
<accession>A0A2H2ZI66</accession>
<comment type="caution">
    <text evidence="2">The sequence shown here is derived from an EMBL/GenBank/DDBJ whole genome shotgun (WGS) entry which is preliminary data.</text>
</comment>
<feature type="compositionally biased region" description="Low complexity" evidence="1">
    <location>
        <begin position="60"/>
        <end position="70"/>
    </location>
</feature>
<name>A0A2H2ZI66_TRIPA</name>
<dbReference type="AlphaFoldDB" id="A0A2H2ZI66"/>
<keyword evidence="3" id="KW-1185">Reference proteome</keyword>
<gene>
    <name evidence="2" type="ORF">A9Z42_0073520</name>
</gene>
<protein>
    <submittedName>
        <fullName evidence="2">Uncharacterized protein</fullName>
    </submittedName>
</protein>
<proteinExistence type="predicted"/>
<evidence type="ECO:0000313" key="2">
    <source>
        <dbReference type="EMBL" id="OTA06603.1"/>
    </source>
</evidence>
<evidence type="ECO:0000256" key="1">
    <source>
        <dbReference type="SAM" id="MobiDB-lite"/>
    </source>
</evidence>
<organism evidence="2 3">
    <name type="scientific">Trichoderma parareesei</name>
    <name type="common">Filamentous fungus</name>
    <dbReference type="NCBI Taxonomy" id="858221"/>
    <lineage>
        <taxon>Eukaryota</taxon>
        <taxon>Fungi</taxon>
        <taxon>Dikarya</taxon>
        <taxon>Ascomycota</taxon>
        <taxon>Pezizomycotina</taxon>
        <taxon>Sordariomycetes</taxon>
        <taxon>Hypocreomycetidae</taxon>
        <taxon>Hypocreales</taxon>
        <taxon>Hypocreaceae</taxon>
        <taxon>Trichoderma</taxon>
    </lineage>
</organism>
<sequence>MAPSLAPALSPYHHQDAPGMLPLPESPVPLSSTPYHHHHHHHRHRQTGSVSSAPHPPSPLSRTPLTPSFSESDGKGKQRAM</sequence>
<reference evidence="2 3" key="1">
    <citation type="journal article" date="2015" name="Genome Announc.">
        <title>Genome sequence and annotation of Trichoderma parareesei, the ancestor of the cellulase producer Trichoderma reesei.</title>
        <authorList>
            <person name="Yang D."/>
            <person name="Pomraning K."/>
            <person name="Kopchinskiy A."/>
            <person name="Karimi Aghcheh R."/>
            <person name="Atanasova L."/>
            <person name="Chenthamara K."/>
            <person name="Baker S.E."/>
            <person name="Zhang R."/>
            <person name="Shen Q."/>
            <person name="Freitag M."/>
            <person name="Kubicek C.P."/>
            <person name="Druzhinina I.S."/>
        </authorList>
    </citation>
    <scope>NUCLEOTIDE SEQUENCE [LARGE SCALE GENOMIC DNA]</scope>
    <source>
        <strain evidence="2 3">CBS 125925</strain>
    </source>
</reference>
<evidence type="ECO:0000313" key="3">
    <source>
        <dbReference type="Proteomes" id="UP000219286"/>
    </source>
</evidence>